<dbReference type="PANTHER" id="PTHR13146">
    <property type="match status" value="1"/>
</dbReference>
<name>A0A9W7B5Y4_9STRA</name>
<evidence type="ECO:0000256" key="1">
    <source>
        <dbReference type="SAM" id="MobiDB-lite"/>
    </source>
</evidence>
<keyword evidence="2" id="KW-1133">Transmembrane helix</keyword>
<gene>
    <name evidence="3" type="ORF">TrVE_jg5256</name>
</gene>
<feature type="transmembrane region" description="Helical" evidence="2">
    <location>
        <begin position="355"/>
        <end position="373"/>
    </location>
</feature>
<feature type="transmembrane region" description="Helical" evidence="2">
    <location>
        <begin position="57"/>
        <end position="77"/>
    </location>
</feature>
<evidence type="ECO:0008006" key="5">
    <source>
        <dbReference type="Google" id="ProtNLM"/>
    </source>
</evidence>
<feature type="transmembrane region" description="Helical" evidence="2">
    <location>
        <begin position="112"/>
        <end position="134"/>
    </location>
</feature>
<feature type="transmembrane region" description="Helical" evidence="2">
    <location>
        <begin position="175"/>
        <end position="194"/>
    </location>
</feature>
<feature type="region of interest" description="Disordered" evidence="1">
    <location>
        <begin position="418"/>
        <end position="459"/>
    </location>
</feature>
<sequence>MGGSGHGAGCGINEIIVFVLALVAGTGCSLTSKVLLDMESVGMDGEMKKFEKPLFQTLGMFVGMCAALFLHAGVVMFKIPFPGYVHKTSRNGYSAVGDVDDDEVEEQKPVPIWMYFLLLIPSLFDLAATALCMMGLMEVEVSIYQMLRGSAIIFVAILKHFALGDKLRGFMWVGVWWNVVSIILVGATVILSATPDDGEGGKQKDPLRGVLLILAGAFVQSLQYAFEEKVMSMEVSAPPLLLIGMEGFWGTVVCAFVLYPVCYNLPGADVGGVMENPYDTWAMMENSKDLQVMFLWYFLSIFFYNALAVLVTFMLNSVWHAILDNFRPITVWGTDLFIFYFVTKSFGEEWTKWSFVQLAGLFVLLYGTAVYNAPHAGSIKLDGGVLSCFCKFDYSDMEDEDEEKQVLVPIDDAAAAPYQSPYQSPFMTPNTRAKRDKERRAAEKQGKQFTKVSRGGSFA</sequence>
<evidence type="ECO:0000256" key="2">
    <source>
        <dbReference type="SAM" id="Phobius"/>
    </source>
</evidence>
<evidence type="ECO:0000313" key="3">
    <source>
        <dbReference type="EMBL" id="GMH84746.1"/>
    </source>
</evidence>
<reference evidence="4" key="1">
    <citation type="journal article" date="2023" name="Commun. Biol.">
        <title>Genome analysis of Parmales, the sister group of diatoms, reveals the evolutionary specialization of diatoms from phago-mixotrophs to photoautotrophs.</title>
        <authorList>
            <person name="Ban H."/>
            <person name="Sato S."/>
            <person name="Yoshikawa S."/>
            <person name="Yamada K."/>
            <person name="Nakamura Y."/>
            <person name="Ichinomiya M."/>
            <person name="Sato N."/>
            <person name="Blanc-Mathieu R."/>
            <person name="Endo H."/>
            <person name="Kuwata A."/>
            <person name="Ogata H."/>
        </authorList>
    </citation>
    <scope>NUCLEOTIDE SEQUENCE [LARGE SCALE GENOMIC DNA]</scope>
    <source>
        <strain evidence="4">NIES 3699</strain>
    </source>
</reference>
<dbReference type="PANTHER" id="PTHR13146:SF3">
    <property type="entry name" value="EAMA DOMAIN-CONTAINING PROTEIN"/>
    <property type="match status" value="1"/>
</dbReference>
<keyword evidence="2" id="KW-0812">Transmembrane</keyword>
<accession>A0A9W7B5Y4</accession>
<keyword evidence="4" id="KW-1185">Reference proteome</keyword>
<keyword evidence="2" id="KW-0472">Membrane</keyword>
<protein>
    <recommendedName>
        <fullName evidence="5">Drug/Metabolite Transporter (DMT) Superfamily</fullName>
    </recommendedName>
</protein>
<feature type="transmembrane region" description="Helical" evidence="2">
    <location>
        <begin position="206"/>
        <end position="226"/>
    </location>
</feature>
<feature type="transmembrane region" description="Helical" evidence="2">
    <location>
        <begin position="146"/>
        <end position="163"/>
    </location>
</feature>
<evidence type="ECO:0000313" key="4">
    <source>
        <dbReference type="Proteomes" id="UP001165160"/>
    </source>
</evidence>
<dbReference type="EMBL" id="BRXX01000041">
    <property type="protein sequence ID" value="GMH84746.1"/>
    <property type="molecule type" value="Genomic_DNA"/>
</dbReference>
<feature type="transmembrane region" description="Helical" evidence="2">
    <location>
        <begin position="15"/>
        <end position="36"/>
    </location>
</feature>
<comment type="caution">
    <text evidence="3">The sequence shown here is derived from an EMBL/GenBank/DDBJ whole genome shotgun (WGS) entry which is preliminary data.</text>
</comment>
<feature type="transmembrane region" description="Helical" evidence="2">
    <location>
        <begin position="325"/>
        <end position="343"/>
    </location>
</feature>
<dbReference type="Proteomes" id="UP001165160">
    <property type="component" value="Unassembled WGS sequence"/>
</dbReference>
<feature type="transmembrane region" description="Helical" evidence="2">
    <location>
        <begin position="238"/>
        <end position="259"/>
    </location>
</feature>
<dbReference type="GO" id="GO:0016020">
    <property type="term" value="C:membrane"/>
    <property type="evidence" value="ECO:0007669"/>
    <property type="project" value="TreeGrafter"/>
</dbReference>
<feature type="compositionally biased region" description="Polar residues" evidence="1">
    <location>
        <begin position="420"/>
        <end position="431"/>
    </location>
</feature>
<organism evidence="3 4">
    <name type="scientific">Triparma verrucosa</name>
    <dbReference type="NCBI Taxonomy" id="1606542"/>
    <lineage>
        <taxon>Eukaryota</taxon>
        <taxon>Sar</taxon>
        <taxon>Stramenopiles</taxon>
        <taxon>Ochrophyta</taxon>
        <taxon>Bolidophyceae</taxon>
        <taxon>Parmales</taxon>
        <taxon>Triparmaceae</taxon>
        <taxon>Triparma</taxon>
    </lineage>
</organism>
<proteinExistence type="predicted"/>
<dbReference type="AlphaFoldDB" id="A0A9W7B5Y4"/>
<feature type="transmembrane region" description="Helical" evidence="2">
    <location>
        <begin position="294"/>
        <end position="319"/>
    </location>
</feature>
<feature type="compositionally biased region" description="Basic and acidic residues" evidence="1">
    <location>
        <begin position="433"/>
        <end position="446"/>
    </location>
</feature>